<accession>A0A1I3WA23</accession>
<organism evidence="1 2">
    <name type="scientific">Marinobacter persicus</name>
    <dbReference type="NCBI Taxonomy" id="930118"/>
    <lineage>
        <taxon>Bacteria</taxon>
        <taxon>Pseudomonadati</taxon>
        <taxon>Pseudomonadota</taxon>
        <taxon>Gammaproteobacteria</taxon>
        <taxon>Pseudomonadales</taxon>
        <taxon>Marinobacteraceae</taxon>
        <taxon>Marinobacter</taxon>
    </lineage>
</organism>
<gene>
    <name evidence="1" type="ORF">SAMN05216429_10960</name>
</gene>
<name>A0A1I3WA23_9GAMM</name>
<reference evidence="1 2" key="1">
    <citation type="submission" date="2016-10" db="EMBL/GenBank/DDBJ databases">
        <authorList>
            <person name="de Groot N.N."/>
        </authorList>
    </citation>
    <scope>NUCLEOTIDE SEQUENCE [LARGE SCALE GENOMIC DNA]</scope>
    <source>
        <strain evidence="1 2">IBRC-M 10445</strain>
    </source>
</reference>
<dbReference type="Proteomes" id="UP000199445">
    <property type="component" value="Unassembled WGS sequence"/>
</dbReference>
<dbReference type="RefSeq" id="WP_091705465.1">
    <property type="nucleotide sequence ID" value="NZ_BMYN01000005.1"/>
</dbReference>
<sequence length="425" mass="48864">MKLHRDLGFYVPAFFMMQVDVDMAIEKILGTVDERVFSHELIHFLQDVSTTYGLNNISKCVDVIKSQNGALRQKSLPVQLPLLSSDLSDTVMANNDLFSLYVGDDAEKFKEFPESYSVVDVIEDEMEVELVPYPVKFINIKYGSPVISATEEFHFGAMAIYESMANLIENEIYGEEERRKNFPYDAALMLAEHLCPTISHNRLAICELCEASLMYYNPAEIFVDCLKQIHDLRLVFENKNEYYRYVVNNYTLEEESVGVEYINASELAESQLNDLFTVSPFKEEKWASCMVIRARKVRNSDMSISARLWGADKNQSRQSLMDFIRSVGMPIVFNRNFEAWLRGSEESLRTPLMYPAILSFHEIVQGKQQGCILNRHCVNEYSGCTPDDNCHSAPWARLAQGKSCYFSDIWKMWGLENVKISENKI</sequence>
<protein>
    <submittedName>
        <fullName evidence="1">Uncharacterized protein</fullName>
    </submittedName>
</protein>
<evidence type="ECO:0000313" key="1">
    <source>
        <dbReference type="EMBL" id="SFK03291.1"/>
    </source>
</evidence>
<dbReference type="AlphaFoldDB" id="A0A1I3WA23"/>
<keyword evidence="2" id="KW-1185">Reference proteome</keyword>
<evidence type="ECO:0000313" key="2">
    <source>
        <dbReference type="Proteomes" id="UP000199445"/>
    </source>
</evidence>
<dbReference type="EMBL" id="FOSC01000009">
    <property type="protein sequence ID" value="SFK03291.1"/>
    <property type="molecule type" value="Genomic_DNA"/>
</dbReference>
<proteinExistence type="predicted"/>
<dbReference type="OrthoDB" id="6402335at2"/>